<keyword evidence="5 10" id="KW-0552">Olfaction</keyword>
<dbReference type="EMBL" id="JAIFRP010000030">
    <property type="protein sequence ID" value="KAK2583203.1"/>
    <property type="molecule type" value="Genomic_DNA"/>
</dbReference>
<evidence type="ECO:0000256" key="7">
    <source>
        <dbReference type="ARBA" id="ARBA00023136"/>
    </source>
</evidence>
<evidence type="ECO:0000256" key="8">
    <source>
        <dbReference type="ARBA" id="ARBA00023170"/>
    </source>
</evidence>
<keyword evidence="12" id="KW-1185">Reference proteome</keyword>
<dbReference type="GO" id="GO:0005886">
    <property type="term" value="C:plasma membrane"/>
    <property type="evidence" value="ECO:0007669"/>
    <property type="project" value="UniProtKB-SubCell"/>
</dbReference>
<evidence type="ECO:0000256" key="6">
    <source>
        <dbReference type="ARBA" id="ARBA00022989"/>
    </source>
</evidence>
<keyword evidence="7 10" id="KW-0472">Membrane</keyword>
<dbReference type="GO" id="GO:0004984">
    <property type="term" value="F:olfactory receptor activity"/>
    <property type="evidence" value="ECO:0007669"/>
    <property type="project" value="InterPro"/>
</dbReference>
<evidence type="ECO:0000256" key="4">
    <source>
        <dbReference type="ARBA" id="ARBA00022692"/>
    </source>
</evidence>
<sequence length="347" mass="39998">MHDESYEPVLEKEIVQNAYYKDDIRYTMQFCRWILTPIGIWPLLREDVSKTDRNLSIMFLAICCGLFCFILIPSAIQIFVVEKDINIKVKLIGPTCFCLSAAIKYFYFAWHRHGFQICIEYIERDWRTVRNKDDRAVMLKYAVLGRKLTKLCAIFLYTAGISFHTVIPLSSGKHAVANVTLRHFIYSGYDILFDSQASPAYEIVLSVHCVTAVIMYNITTAACSLAAIFVTHACSRIEIIMERINGLVEDTCGDHEYLKVRLAGIVKEHVNILRFSTCTEKVLREICLLEVVVSTLTICLLEYHCMMEWENSNNVAISIYFMLLISLSFNIFIFCYIGELLVEQIFL</sequence>
<feature type="transmembrane region" description="Helical" evidence="10">
    <location>
        <begin position="56"/>
        <end position="79"/>
    </location>
</feature>
<reference evidence="11" key="1">
    <citation type="submission" date="2021-08" db="EMBL/GenBank/DDBJ databases">
        <authorList>
            <person name="Misof B."/>
            <person name="Oliver O."/>
            <person name="Podsiadlowski L."/>
            <person name="Donath A."/>
            <person name="Peters R."/>
            <person name="Mayer C."/>
            <person name="Rust J."/>
            <person name="Gunkel S."/>
            <person name="Lesny P."/>
            <person name="Martin S."/>
            <person name="Oeyen J.P."/>
            <person name="Petersen M."/>
            <person name="Panagiotis P."/>
            <person name="Wilbrandt J."/>
            <person name="Tanja T."/>
        </authorList>
    </citation>
    <scope>NUCLEOTIDE SEQUENCE</scope>
    <source>
        <strain evidence="11">GBR_01_08_01A</strain>
        <tissue evidence="11">Thorax + abdomen</tissue>
    </source>
</reference>
<accession>A0AAD9VQF6</accession>
<evidence type="ECO:0000313" key="12">
    <source>
        <dbReference type="Proteomes" id="UP001258017"/>
    </source>
</evidence>
<dbReference type="PANTHER" id="PTHR21137">
    <property type="entry name" value="ODORANT RECEPTOR"/>
    <property type="match status" value="1"/>
</dbReference>
<keyword evidence="8 10" id="KW-0675">Receptor</keyword>
<evidence type="ECO:0000256" key="1">
    <source>
        <dbReference type="ARBA" id="ARBA00004651"/>
    </source>
</evidence>
<feature type="transmembrane region" description="Helical" evidence="10">
    <location>
        <begin position="214"/>
        <end position="234"/>
    </location>
</feature>
<dbReference type="InterPro" id="IPR004117">
    <property type="entry name" value="7tm6_olfct_rcpt"/>
</dbReference>
<keyword evidence="4 10" id="KW-0812">Transmembrane</keyword>
<keyword evidence="2" id="KW-1003">Cell membrane</keyword>
<organism evidence="11 12">
    <name type="scientific">Odynerus spinipes</name>
    <dbReference type="NCBI Taxonomy" id="1348599"/>
    <lineage>
        <taxon>Eukaryota</taxon>
        <taxon>Metazoa</taxon>
        <taxon>Ecdysozoa</taxon>
        <taxon>Arthropoda</taxon>
        <taxon>Hexapoda</taxon>
        <taxon>Insecta</taxon>
        <taxon>Pterygota</taxon>
        <taxon>Neoptera</taxon>
        <taxon>Endopterygota</taxon>
        <taxon>Hymenoptera</taxon>
        <taxon>Apocrita</taxon>
        <taxon>Aculeata</taxon>
        <taxon>Vespoidea</taxon>
        <taxon>Vespidae</taxon>
        <taxon>Eumeninae</taxon>
        <taxon>Odynerus</taxon>
    </lineage>
</organism>
<dbReference type="PANTHER" id="PTHR21137:SF35">
    <property type="entry name" value="ODORANT RECEPTOR 19A-RELATED"/>
    <property type="match status" value="1"/>
</dbReference>
<evidence type="ECO:0000256" key="2">
    <source>
        <dbReference type="ARBA" id="ARBA00022475"/>
    </source>
</evidence>
<name>A0AAD9VQF6_9HYME</name>
<evidence type="ECO:0000313" key="11">
    <source>
        <dbReference type="EMBL" id="KAK2583203.1"/>
    </source>
</evidence>
<protein>
    <recommendedName>
        <fullName evidence="10">Odorant receptor</fullName>
    </recommendedName>
</protein>
<dbReference type="GO" id="GO:0005549">
    <property type="term" value="F:odorant binding"/>
    <property type="evidence" value="ECO:0007669"/>
    <property type="project" value="InterPro"/>
</dbReference>
<keyword evidence="6 10" id="KW-1133">Transmembrane helix</keyword>
<comment type="similarity">
    <text evidence="10">Belongs to the insect chemoreceptor superfamily. Heteromeric odorant receptor channel (TC 1.A.69) family.</text>
</comment>
<dbReference type="Pfam" id="PF02949">
    <property type="entry name" value="7tm_6"/>
    <property type="match status" value="1"/>
</dbReference>
<evidence type="ECO:0000256" key="10">
    <source>
        <dbReference type="RuleBase" id="RU351113"/>
    </source>
</evidence>
<reference evidence="11" key="2">
    <citation type="journal article" date="2023" name="Commun. Biol.">
        <title>Intrasexual cuticular hydrocarbon dimorphism in a wasp sheds light on hydrocarbon biosynthesis genes in Hymenoptera.</title>
        <authorList>
            <person name="Moris V.C."/>
            <person name="Podsiadlowski L."/>
            <person name="Martin S."/>
            <person name="Oeyen J.P."/>
            <person name="Donath A."/>
            <person name="Petersen M."/>
            <person name="Wilbrandt J."/>
            <person name="Misof B."/>
            <person name="Liedtke D."/>
            <person name="Thamm M."/>
            <person name="Scheiner R."/>
            <person name="Schmitt T."/>
            <person name="Niehuis O."/>
        </authorList>
    </citation>
    <scope>NUCLEOTIDE SEQUENCE</scope>
    <source>
        <strain evidence="11">GBR_01_08_01A</strain>
    </source>
</reference>
<comment type="caution">
    <text evidence="10">Lacks conserved residue(s) required for the propagation of feature annotation.</text>
</comment>
<keyword evidence="3 10" id="KW-0716">Sensory transduction</keyword>
<evidence type="ECO:0000256" key="9">
    <source>
        <dbReference type="ARBA" id="ARBA00023224"/>
    </source>
</evidence>
<feature type="transmembrane region" description="Helical" evidence="10">
    <location>
        <begin position="91"/>
        <end position="110"/>
    </location>
</feature>
<gene>
    <name evidence="11" type="ORF">KPH14_009223</name>
</gene>
<proteinExistence type="inferred from homology"/>
<dbReference type="GO" id="GO:0007165">
    <property type="term" value="P:signal transduction"/>
    <property type="evidence" value="ECO:0007669"/>
    <property type="project" value="UniProtKB-KW"/>
</dbReference>
<dbReference type="Proteomes" id="UP001258017">
    <property type="component" value="Unassembled WGS sequence"/>
</dbReference>
<keyword evidence="9 10" id="KW-0807">Transducer</keyword>
<comment type="caution">
    <text evidence="11">The sequence shown here is derived from an EMBL/GenBank/DDBJ whole genome shotgun (WGS) entry which is preliminary data.</text>
</comment>
<comment type="subcellular location">
    <subcellularLocation>
        <location evidence="1 10">Cell membrane</location>
        <topology evidence="1 10">Multi-pass membrane protein</topology>
    </subcellularLocation>
</comment>
<dbReference type="AlphaFoldDB" id="A0AAD9VQF6"/>
<feature type="transmembrane region" description="Helical" evidence="10">
    <location>
        <begin position="148"/>
        <end position="167"/>
    </location>
</feature>
<feature type="transmembrane region" description="Helical" evidence="10">
    <location>
        <begin position="315"/>
        <end position="337"/>
    </location>
</feature>
<evidence type="ECO:0000256" key="5">
    <source>
        <dbReference type="ARBA" id="ARBA00022725"/>
    </source>
</evidence>
<evidence type="ECO:0000256" key="3">
    <source>
        <dbReference type="ARBA" id="ARBA00022606"/>
    </source>
</evidence>